<keyword evidence="4" id="KW-1185">Reference proteome</keyword>
<evidence type="ECO:0000313" key="3">
    <source>
        <dbReference type="EMBL" id="QHF15292.1"/>
    </source>
</evidence>
<dbReference type="Gene3D" id="3.40.50.2000">
    <property type="entry name" value="Glycogen Phosphorylase B"/>
    <property type="match status" value="1"/>
</dbReference>
<dbReference type="PANTHER" id="PTHR46401:SF2">
    <property type="entry name" value="GLYCOSYLTRANSFERASE WBBK-RELATED"/>
    <property type="match status" value="1"/>
</dbReference>
<evidence type="ECO:0000259" key="2">
    <source>
        <dbReference type="Pfam" id="PF00534"/>
    </source>
</evidence>
<reference evidence="3 4" key="1">
    <citation type="journal article" date="2015" name="Genome Announc.">
        <title>Genome Sequences of Two Pandoraea pnomenusa Isolates Recovered 11 Months Apart from a Cystic Fibrosis Patient.</title>
        <authorList>
            <person name="Ee R."/>
            <person name="Ambrose M."/>
            <person name="Lazenby J."/>
            <person name="Williams P."/>
            <person name="Chan K.G."/>
            <person name="Roddam L."/>
        </authorList>
    </citation>
    <scope>NUCLEOTIDE SEQUENCE [LARGE SCALE GENOMIC DNA]</scope>
    <source>
        <strain evidence="3 4">6399</strain>
    </source>
</reference>
<feature type="domain" description="Glycosyl transferase family 1" evidence="2">
    <location>
        <begin position="195"/>
        <end position="331"/>
    </location>
</feature>
<dbReference type="Pfam" id="PF00534">
    <property type="entry name" value="Glycos_transf_1"/>
    <property type="match status" value="1"/>
</dbReference>
<dbReference type="RefSeq" id="WP_144400464.1">
    <property type="nucleotide sequence ID" value="NZ_CP047385.1"/>
</dbReference>
<organism evidence="3 4">
    <name type="scientific">Pandoraea fibrosis</name>
    <dbReference type="NCBI Taxonomy" id="1891094"/>
    <lineage>
        <taxon>Bacteria</taxon>
        <taxon>Pseudomonadati</taxon>
        <taxon>Pseudomonadota</taxon>
        <taxon>Betaproteobacteria</taxon>
        <taxon>Burkholderiales</taxon>
        <taxon>Burkholderiaceae</taxon>
        <taxon>Pandoraea</taxon>
    </lineage>
</organism>
<accession>A0ABX6HWH9</accession>
<evidence type="ECO:0000313" key="4">
    <source>
        <dbReference type="Proteomes" id="UP000035080"/>
    </source>
</evidence>
<sequence>MEGYLQMRLVISAVNFTEGGPLTVLRDAVEAATTHFPDWEIIVAVNRVGLIPPSRAREIAFPEPKSSWLRRLQLEWFGFRRLSRELKPDVWLSLHDITPRVEATRQYVYCHNPAPFCTVTVPLEQLDRSFRLFRRFYGLLYRCFIHRNAAVIVQQQWLRDQFKMRFGVRQVIVAHPTSAVDNFSQPHASALPSTFFYPAFPRVFKNIELLGECAARLENNPAWNGKILITLDGRENAYARTMRERYGHLRSLVFLGLQNKLQMEALYSECDAIIFPSLLETWGLPISEAKARKIPVLAADLPYARETVGNYDAIRFFDPQDADSLAQLLLNLHLGAESLGTARSSAPDAPFAEDWKSLLKMILSDC</sequence>
<dbReference type="InterPro" id="IPR001296">
    <property type="entry name" value="Glyco_trans_1"/>
</dbReference>
<dbReference type="EMBL" id="CP047385">
    <property type="protein sequence ID" value="QHF15292.1"/>
    <property type="molecule type" value="Genomic_DNA"/>
</dbReference>
<name>A0ABX6HWH9_9BURK</name>
<protein>
    <submittedName>
        <fullName evidence="3">Glycosyltransferase</fullName>
    </submittedName>
</protein>
<evidence type="ECO:0000256" key="1">
    <source>
        <dbReference type="ARBA" id="ARBA00022679"/>
    </source>
</evidence>
<gene>
    <name evidence="3" type="ORF">PI93_023570</name>
</gene>
<keyword evidence="1" id="KW-0808">Transferase</keyword>
<dbReference type="Proteomes" id="UP000035080">
    <property type="component" value="Chromosome"/>
</dbReference>
<proteinExistence type="predicted"/>
<dbReference type="PANTHER" id="PTHR46401">
    <property type="entry name" value="GLYCOSYLTRANSFERASE WBBK-RELATED"/>
    <property type="match status" value="1"/>
</dbReference>
<dbReference type="SUPFAM" id="SSF53756">
    <property type="entry name" value="UDP-Glycosyltransferase/glycogen phosphorylase"/>
    <property type="match status" value="1"/>
</dbReference>